<evidence type="ECO:0000256" key="1">
    <source>
        <dbReference type="SAM" id="MobiDB-lite"/>
    </source>
</evidence>
<proteinExistence type="predicted"/>
<reference evidence="2 3" key="1">
    <citation type="submission" date="2020-02" db="EMBL/GenBank/DDBJ databases">
        <authorList>
            <person name="Ma Q."/>
            <person name="Huang Y."/>
            <person name="Song X."/>
            <person name="Pei D."/>
        </authorList>
    </citation>
    <scope>NUCLEOTIDE SEQUENCE [LARGE SCALE GENOMIC DNA]</scope>
    <source>
        <strain evidence="2">Sxm20200214</strain>
        <tissue evidence="2">Leaf</tissue>
    </source>
</reference>
<dbReference type="AlphaFoldDB" id="A0A8X7U0H8"/>
<gene>
    <name evidence="2" type="ORF">Bca52824_068486</name>
</gene>
<evidence type="ECO:0000313" key="2">
    <source>
        <dbReference type="EMBL" id="KAG2261407.1"/>
    </source>
</evidence>
<accession>A0A8X7U0H8</accession>
<protein>
    <submittedName>
        <fullName evidence="2">Uncharacterized protein</fullName>
    </submittedName>
</protein>
<evidence type="ECO:0000313" key="3">
    <source>
        <dbReference type="Proteomes" id="UP000886595"/>
    </source>
</evidence>
<comment type="caution">
    <text evidence="2">The sequence shown here is derived from an EMBL/GenBank/DDBJ whole genome shotgun (WGS) entry which is preliminary data.</text>
</comment>
<feature type="region of interest" description="Disordered" evidence="1">
    <location>
        <begin position="171"/>
        <end position="196"/>
    </location>
</feature>
<dbReference type="EMBL" id="JAAMPC010000014">
    <property type="protein sequence ID" value="KAG2261407.1"/>
    <property type="molecule type" value="Genomic_DNA"/>
</dbReference>
<sequence>MRNFDSDIEELQRLESNENSDDVAPTAVRTSRFGENRKLSVLSTCKAIGISQNVDSVAAEHFTFQTLLVMVRRKGNQRFAKGMSTANVDRSMTEKMSDDSDRRIVSDRKVDVTSVVTGTSVPAECKATDFGAKVDSLAVANSPSDVVNIPVSSLGSPYVERLVTKKINDVGSNHMNQTDTKNEEEACDSSSGLICN</sequence>
<organism evidence="2 3">
    <name type="scientific">Brassica carinata</name>
    <name type="common">Ethiopian mustard</name>
    <name type="synonym">Abyssinian cabbage</name>
    <dbReference type="NCBI Taxonomy" id="52824"/>
    <lineage>
        <taxon>Eukaryota</taxon>
        <taxon>Viridiplantae</taxon>
        <taxon>Streptophyta</taxon>
        <taxon>Embryophyta</taxon>
        <taxon>Tracheophyta</taxon>
        <taxon>Spermatophyta</taxon>
        <taxon>Magnoliopsida</taxon>
        <taxon>eudicotyledons</taxon>
        <taxon>Gunneridae</taxon>
        <taxon>Pentapetalae</taxon>
        <taxon>rosids</taxon>
        <taxon>malvids</taxon>
        <taxon>Brassicales</taxon>
        <taxon>Brassicaceae</taxon>
        <taxon>Brassiceae</taxon>
        <taxon>Brassica</taxon>
    </lineage>
</organism>
<dbReference type="Proteomes" id="UP000886595">
    <property type="component" value="Unassembled WGS sequence"/>
</dbReference>
<name>A0A8X7U0H8_BRACI</name>
<keyword evidence="3" id="KW-1185">Reference proteome</keyword>